<reference evidence="1" key="1">
    <citation type="journal article" date="1999" name="Methods Enzymol.">
        <title>High-efficiency full-length cDNA cloning.</title>
        <authorList>
            <person name="Carninci P."/>
            <person name="Hayashizaki Y."/>
        </authorList>
    </citation>
    <scope>NUCLEOTIDE SEQUENCE</scope>
    <source>
        <strain evidence="1">NOD</strain>
        <tissue evidence="1">Thymus</tissue>
    </source>
</reference>
<name>Q3U4R6_MOUSE</name>
<reference evidence="1" key="4">
    <citation type="journal article" date="2001" name="Nature">
        <title>Functional annotation of a full-length mouse cDNA collection.</title>
        <authorList>
            <consortium name="The RIKEN Genome Exploration Research Group Phase II Team and the FANTOM Consortium"/>
        </authorList>
    </citation>
    <scope>NUCLEOTIDE SEQUENCE</scope>
    <source>
        <strain evidence="1">NOD</strain>
        <tissue evidence="1">Thymus</tissue>
    </source>
</reference>
<proteinExistence type="evidence at transcript level"/>
<accession>Q3U4R6</accession>
<dbReference type="EMBL" id="AK154087">
    <property type="protein sequence ID" value="BAE32365.1"/>
    <property type="molecule type" value="mRNA"/>
</dbReference>
<reference evidence="1" key="6">
    <citation type="submission" date="2004-03" db="EMBL/GenBank/DDBJ databases">
        <authorList>
            <person name="Arakawa T."/>
            <person name="Carninci P."/>
            <person name="Fukuda S."/>
            <person name="Hashizume W."/>
            <person name="Hayashida K."/>
            <person name="Hori F."/>
            <person name="Iida J."/>
            <person name="Imamura K."/>
            <person name="Imotani K."/>
            <person name="Itoh M."/>
            <person name="Kanagawa S."/>
            <person name="Kawai J."/>
            <person name="Kojima M."/>
            <person name="Konno H."/>
            <person name="Murata M."/>
            <person name="Nakamura M."/>
            <person name="Ninomiya N."/>
            <person name="Nishiyori H."/>
            <person name="Nomura K."/>
            <person name="Ohno M."/>
            <person name="Sakazume N."/>
            <person name="Sano H."/>
            <person name="Sasaki D."/>
            <person name="Shibata K."/>
            <person name="Shiraki T."/>
            <person name="Tagami M."/>
            <person name="Tagami Y."/>
            <person name="Waki K."/>
            <person name="Watahiki A."/>
            <person name="Muramatsu M."/>
            <person name="Hayashizaki Y."/>
        </authorList>
    </citation>
    <scope>NUCLEOTIDE SEQUENCE</scope>
    <source>
        <strain evidence="1">NOD</strain>
        <tissue evidence="1">Thymus</tissue>
    </source>
</reference>
<reference evidence="1" key="3">
    <citation type="journal article" date="2000" name="Genome Res.">
        <title>RIKEN integrated sequence analysis (RISA) system--384-format sequencing pipeline with 384 multicapillary sequencer.</title>
        <authorList>
            <person name="Shibata K."/>
            <person name="Itoh M."/>
            <person name="Aizawa K."/>
            <person name="Nagaoka S."/>
            <person name="Sasaki N."/>
            <person name="Carninci P."/>
            <person name="Konno H."/>
            <person name="Akiyama J."/>
            <person name="Nishi K."/>
            <person name="Kitsunai T."/>
            <person name="Tashiro H."/>
            <person name="Itoh M."/>
            <person name="Sumi N."/>
            <person name="Ishii Y."/>
            <person name="Nakamura S."/>
            <person name="Hazama M."/>
            <person name="Nishine T."/>
            <person name="Harada A."/>
            <person name="Yamamoto R."/>
            <person name="Matsumoto H."/>
            <person name="Sakaguchi S."/>
            <person name="Ikegami T."/>
            <person name="Kashiwagi K."/>
            <person name="Fujiwake S."/>
            <person name="Inoue K."/>
            <person name="Togawa Y."/>
            <person name="Izawa M."/>
            <person name="Ohara E."/>
            <person name="Watahiki M."/>
            <person name="Yoneda Y."/>
            <person name="Ishikawa T."/>
            <person name="Ozawa K."/>
            <person name="Tanaka T."/>
            <person name="Matsuura S."/>
            <person name="Kawai J."/>
            <person name="Okazaki Y."/>
            <person name="Muramatsu M."/>
            <person name="Inoue Y."/>
            <person name="Kira A."/>
            <person name="Hayashizaki Y."/>
        </authorList>
    </citation>
    <scope>NUCLEOTIDE SEQUENCE</scope>
    <source>
        <strain evidence="1">NOD</strain>
        <tissue evidence="1">Thymus</tissue>
    </source>
</reference>
<reference evidence="1" key="5">
    <citation type="journal article" date="2002" name="Nature">
        <title>Analysis of the mouse transcriptome based on functional annotation of 60,770 full-length cDNAs.</title>
        <authorList>
            <consortium name="The FANTOM Consortium and the RIKEN Genome Exploration Research Group Phase I and II Team"/>
        </authorList>
    </citation>
    <scope>NUCLEOTIDE SEQUENCE</scope>
    <source>
        <strain evidence="1">NOD</strain>
        <tissue evidence="1">Thymus</tissue>
    </source>
</reference>
<organism evidence="1">
    <name type="scientific">Mus musculus</name>
    <name type="common">Mouse</name>
    <dbReference type="NCBI Taxonomy" id="10090"/>
    <lineage>
        <taxon>Eukaryota</taxon>
        <taxon>Metazoa</taxon>
        <taxon>Chordata</taxon>
        <taxon>Craniata</taxon>
        <taxon>Vertebrata</taxon>
        <taxon>Euteleostomi</taxon>
        <taxon>Mammalia</taxon>
        <taxon>Eutheria</taxon>
        <taxon>Euarchontoglires</taxon>
        <taxon>Glires</taxon>
        <taxon>Rodentia</taxon>
        <taxon>Myomorpha</taxon>
        <taxon>Muroidea</taxon>
        <taxon>Muridae</taxon>
        <taxon>Murinae</taxon>
        <taxon>Mus</taxon>
        <taxon>Mus</taxon>
    </lineage>
</organism>
<dbReference type="MGI" id="MGI:2442920">
    <property type="gene designation" value="Rab11fip4"/>
</dbReference>
<sequence>MEDRVPGHLSCRPNFWWPCLVLGLSSLPFCTVSCLHGLGSSCLFTLLPPHRILCYPLPPFVRPLPPSPPVLCVLTCAAIWLN</sequence>
<evidence type="ECO:0000313" key="1">
    <source>
        <dbReference type="EMBL" id="BAE32365.1"/>
    </source>
</evidence>
<reference evidence="1" key="7">
    <citation type="journal article" date="2005" name="Science">
        <title>The Transcriptional Landscape of the Mammalian Genome.</title>
        <authorList>
            <consortium name="The FANTOM Consortium"/>
            <consortium name="Riken Genome Exploration Research Group and Genome Science Group (Genome Network Project Core Group)"/>
        </authorList>
    </citation>
    <scope>NUCLEOTIDE SEQUENCE</scope>
    <source>
        <strain evidence="1">NOD</strain>
        <tissue evidence="1">Thymus</tissue>
    </source>
</reference>
<gene>
    <name evidence="2" type="primary">Rab11fip4</name>
</gene>
<reference evidence="1" key="8">
    <citation type="journal article" date="2005" name="Science">
        <title>Antisense Transcription in the Mammalian Transcriptome.</title>
        <authorList>
            <consortium name="RIKEN Genome Exploration Research Group and Genome Science Group (Genome Network Project Core Group) and the FANTOM Consortium"/>
        </authorList>
    </citation>
    <scope>NUCLEOTIDE SEQUENCE</scope>
    <source>
        <strain evidence="1">NOD</strain>
        <tissue evidence="1">Thymus</tissue>
    </source>
</reference>
<evidence type="ECO:0000313" key="2">
    <source>
        <dbReference type="MGI" id="MGI:2442920"/>
    </source>
</evidence>
<protein>
    <submittedName>
        <fullName evidence="1">Uncharacterized protein</fullName>
    </submittedName>
</protein>
<dbReference type="AlphaFoldDB" id="Q3U4R6"/>
<dbReference type="AGR" id="MGI:2442920"/>
<reference evidence="1" key="2">
    <citation type="journal article" date="2000" name="Genome Res.">
        <title>Normalization and subtraction of cap-trapper-selected cDNAs to prepare full-length cDNA libraries for rapid discovery of new genes.</title>
        <authorList>
            <person name="Carninci P."/>
            <person name="Shibata Y."/>
            <person name="Hayatsu N."/>
            <person name="Sugahara Y."/>
            <person name="Shibata K."/>
            <person name="Itoh M."/>
            <person name="Konno H."/>
            <person name="Okazaki Y."/>
            <person name="Muramatsu M."/>
            <person name="Hayashizaki Y."/>
        </authorList>
    </citation>
    <scope>NUCLEOTIDE SEQUENCE</scope>
    <source>
        <strain evidence="1">NOD</strain>
        <tissue evidence="1">Thymus</tissue>
    </source>
</reference>